<proteinExistence type="inferred from homology"/>
<feature type="signal peptide" evidence="15">
    <location>
        <begin position="1"/>
        <end position="25"/>
    </location>
</feature>
<keyword evidence="15" id="KW-0732">Signal</keyword>
<dbReference type="Proteomes" id="UP000198968">
    <property type="component" value="Unassembled WGS sequence"/>
</dbReference>
<evidence type="ECO:0000256" key="7">
    <source>
        <dbReference type="ARBA" id="ARBA00022475"/>
    </source>
</evidence>
<evidence type="ECO:0000256" key="4">
    <source>
        <dbReference type="ARBA" id="ARBA00010714"/>
    </source>
</evidence>
<name>A0A1I5GUY5_9GAMM</name>
<evidence type="ECO:0000256" key="8">
    <source>
        <dbReference type="ARBA" id="ARBA00022519"/>
    </source>
</evidence>
<keyword evidence="12 15" id="KW-1133">Transmembrane helix</keyword>
<feature type="transmembrane region" description="Helical" evidence="15">
    <location>
        <begin position="727"/>
        <end position="745"/>
    </location>
</feature>
<comment type="similarity">
    <text evidence="4 15">Belongs to the AcsB/BcsB family.</text>
</comment>
<accession>A0A1I5GUY5</accession>
<keyword evidence="13 15" id="KW-0472">Membrane</keyword>
<dbReference type="OrthoDB" id="9806702at2"/>
<feature type="chain" id="PRO_5015211831" description="Cyclic di-GMP-binding protein" evidence="15">
    <location>
        <begin position="26"/>
        <end position="761"/>
    </location>
</feature>
<comment type="pathway">
    <text evidence="3 15">Glycan metabolism; bacterial cellulose biosynthesis.</text>
</comment>
<evidence type="ECO:0000313" key="16">
    <source>
        <dbReference type="EMBL" id="SFO39693.1"/>
    </source>
</evidence>
<evidence type="ECO:0000256" key="3">
    <source>
        <dbReference type="ARBA" id="ARBA00005186"/>
    </source>
</evidence>
<keyword evidence="8 15" id="KW-0997">Cell inner membrane</keyword>
<dbReference type="PROSITE" id="PS51257">
    <property type="entry name" value="PROKAR_LIPOPROTEIN"/>
    <property type="match status" value="1"/>
</dbReference>
<sequence length="761" mass="84775">MTITRVNRWVAALLLGSTTLSCALAQENMPVTPGETAVQSLPPQPAAPLRNSQLSFVKLAPPPGSMTLSGTRTSGQIEFGVRSDEVVTRALLNLTYRPSPALLPVLSQLKVYLNDELIGLITITPDQPGKEIQTQLAIDPRYIADFNRVRFELVGHYANICENPANSTIWLDIGKESGIDLTLQKLPLKNDLSHFPEPFFDTRDTRPLTLPMVFTAQPEIKQQRAAAILASWFGSKAAWRGQRFPVLYNQLPQQQHAVVFATNDARPDFLKDLPPVVKPTVEIVSQPDSPYEKMLLILGRNDDDLLTAVQGIAQGELLLRGDTSTIDRVTLLAPRQPYDAPNWVRTDRRTTFAELTQYENQLQSDGLQPNPISLTLNLPPDLFLVRARGIDMDLSYRYTAPFQSDGSRLAVNLNNQFIQDYPLPPKNTAGQQLLHIPLIQGMLDKNHELLIPALRLGVVNQLRFDFDYANTFIGGNADGRCETVTPVGHHVVVDDSSSIDFSGYRHYIEMPSLRAWANAGFPFSRYADLAQTLVLMPPKPDVQQVSTLLNAMGNSGAQTGYPALRVQLTDDWATAKKQDVDLLMIGVIPKDLQDDQRIPALVDATASWLKEPVRRITPQMNPQSSRDQTAESTTAISSRGPLATVIGFQSPFYDQRSVVALLADGTPRGWQLLNEAMSDSDKRGAMSGSTAIIRESGVNSLRVGESYYVGHLPWWERLWSLLSTHPFWLALCALFVVVLFALMTWRLMRIITRRRLLDEDE</sequence>
<evidence type="ECO:0000256" key="11">
    <source>
        <dbReference type="ARBA" id="ARBA00022916"/>
    </source>
</evidence>
<dbReference type="PANTHER" id="PTHR39083">
    <property type="entry name" value="CYCLIC DI-GMP-BINDING PROTEIN"/>
    <property type="match status" value="1"/>
</dbReference>
<keyword evidence="10 15" id="KW-0812">Transmembrane</keyword>
<evidence type="ECO:0000256" key="1">
    <source>
        <dbReference type="ARBA" id="ARBA00002057"/>
    </source>
</evidence>
<dbReference type="NCBIfam" id="NF008325">
    <property type="entry name" value="PRK11114.1-3"/>
    <property type="match status" value="1"/>
</dbReference>
<protein>
    <recommendedName>
        <fullName evidence="6 15">Cyclic di-GMP-binding protein</fullName>
    </recommendedName>
    <alternativeName>
        <fullName evidence="14 15">Cellulose synthase regulatory subunit</fullName>
    </alternativeName>
</protein>
<evidence type="ECO:0000256" key="15">
    <source>
        <dbReference type="RuleBase" id="RU365021"/>
    </source>
</evidence>
<dbReference type="InterPro" id="IPR018513">
    <property type="entry name" value="Cell_synthase_bac"/>
</dbReference>
<evidence type="ECO:0000256" key="14">
    <source>
        <dbReference type="ARBA" id="ARBA00033444"/>
    </source>
</evidence>
<dbReference type="RefSeq" id="WP_090966446.1">
    <property type="nucleotide sequence ID" value="NZ_FOVG01000005.1"/>
</dbReference>
<comment type="function">
    <text evidence="1 15">Binds the cellulose synthase activator, bis-(3'-5') cyclic diguanylic acid (c-di-GMP).</text>
</comment>
<dbReference type="EMBL" id="FOVG01000005">
    <property type="protein sequence ID" value="SFO39693.1"/>
    <property type="molecule type" value="Genomic_DNA"/>
</dbReference>
<evidence type="ECO:0000256" key="9">
    <source>
        <dbReference type="ARBA" id="ARBA00022636"/>
    </source>
</evidence>
<dbReference type="UniPathway" id="UPA00694"/>
<evidence type="ECO:0000256" key="2">
    <source>
        <dbReference type="ARBA" id="ARBA00004377"/>
    </source>
</evidence>
<keyword evidence="17" id="KW-1185">Reference proteome</keyword>
<dbReference type="NCBIfam" id="NF008323">
    <property type="entry name" value="PRK11114.1-1"/>
    <property type="match status" value="1"/>
</dbReference>
<dbReference type="Gene3D" id="2.60.120.260">
    <property type="entry name" value="Galactose-binding domain-like"/>
    <property type="match status" value="2"/>
</dbReference>
<dbReference type="Pfam" id="PF03170">
    <property type="entry name" value="BcsB"/>
    <property type="match status" value="1"/>
</dbReference>
<dbReference type="GO" id="GO:0006011">
    <property type="term" value="P:UDP-alpha-D-glucose metabolic process"/>
    <property type="evidence" value="ECO:0007669"/>
    <property type="project" value="InterPro"/>
</dbReference>
<keyword evidence="9 15" id="KW-0973">c-di-GMP</keyword>
<keyword evidence="11 15" id="KW-0135">Cellulose biosynthesis</keyword>
<organism evidence="16 17">
    <name type="scientific">Candidatus Pantoea varia</name>
    <dbReference type="NCBI Taxonomy" id="1881036"/>
    <lineage>
        <taxon>Bacteria</taxon>
        <taxon>Pseudomonadati</taxon>
        <taxon>Pseudomonadota</taxon>
        <taxon>Gammaproteobacteria</taxon>
        <taxon>Enterobacterales</taxon>
        <taxon>Erwiniaceae</taxon>
        <taxon>Pantoea</taxon>
    </lineage>
</organism>
<gene>
    <name evidence="16" type="ORF">SAMN05428971_3834</name>
</gene>
<dbReference type="AlphaFoldDB" id="A0A1I5GUY5"/>
<evidence type="ECO:0000256" key="6">
    <source>
        <dbReference type="ARBA" id="ARBA00021844"/>
    </source>
</evidence>
<dbReference type="GO" id="GO:0005886">
    <property type="term" value="C:plasma membrane"/>
    <property type="evidence" value="ECO:0007669"/>
    <property type="project" value="UniProtKB-SubCell"/>
</dbReference>
<dbReference type="PRINTS" id="PR01440">
    <property type="entry name" value="CELLSNTHASEB"/>
</dbReference>
<comment type="subcellular location">
    <subcellularLocation>
        <location evidence="2">Cell inner membrane</location>
        <topology evidence="2">Single-pass membrane protein</topology>
    </subcellularLocation>
</comment>
<dbReference type="InterPro" id="IPR003920">
    <property type="entry name" value="Cell_synth_B"/>
</dbReference>
<evidence type="ECO:0000256" key="12">
    <source>
        <dbReference type="ARBA" id="ARBA00022989"/>
    </source>
</evidence>
<keyword evidence="7 15" id="KW-1003">Cell membrane</keyword>
<evidence type="ECO:0000256" key="10">
    <source>
        <dbReference type="ARBA" id="ARBA00022692"/>
    </source>
</evidence>
<dbReference type="GO" id="GO:0030244">
    <property type="term" value="P:cellulose biosynthetic process"/>
    <property type="evidence" value="ECO:0007669"/>
    <property type="project" value="UniProtKB-KW"/>
</dbReference>
<reference evidence="17" key="1">
    <citation type="submission" date="2016-10" db="EMBL/GenBank/DDBJ databases">
        <authorList>
            <person name="Varghese N."/>
            <person name="Submissions S."/>
        </authorList>
    </citation>
    <scope>NUCLEOTIDE SEQUENCE [LARGE SCALE GENOMIC DNA]</scope>
    <source>
        <strain evidence="17">OV426</strain>
    </source>
</reference>
<evidence type="ECO:0000313" key="17">
    <source>
        <dbReference type="Proteomes" id="UP000198968"/>
    </source>
</evidence>
<evidence type="ECO:0000256" key="13">
    <source>
        <dbReference type="ARBA" id="ARBA00023136"/>
    </source>
</evidence>
<comment type="subunit">
    <text evidence="5 15">Tightly associated with the cellulose synthase catalytic subunit.</text>
</comment>
<dbReference type="PANTHER" id="PTHR39083:SF1">
    <property type="entry name" value="CYCLIC DI-GMP-BINDING PROTEIN"/>
    <property type="match status" value="1"/>
</dbReference>
<evidence type="ECO:0000256" key="5">
    <source>
        <dbReference type="ARBA" id="ARBA00011437"/>
    </source>
</evidence>